<dbReference type="STRING" id="667725.A0A0L0FCW1"/>
<dbReference type="GO" id="GO:0006900">
    <property type="term" value="P:vesicle budding from membrane"/>
    <property type="evidence" value="ECO:0007669"/>
    <property type="project" value="TreeGrafter"/>
</dbReference>
<comment type="subcellular location">
    <subcellularLocation>
        <location evidence="1">Endosome membrane</location>
    </subcellularLocation>
</comment>
<dbReference type="OrthoDB" id="441172at2759"/>
<keyword evidence="5" id="KW-0653">Protein transport</keyword>
<evidence type="ECO:0000256" key="2">
    <source>
        <dbReference type="ARBA" id="ARBA00006190"/>
    </source>
</evidence>
<reference evidence="7 8" key="1">
    <citation type="submission" date="2011-02" db="EMBL/GenBank/DDBJ databases">
        <title>The Genome Sequence of Sphaeroforma arctica JP610.</title>
        <authorList>
            <consortium name="The Broad Institute Genome Sequencing Platform"/>
            <person name="Russ C."/>
            <person name="Cuomo C."/>
            <person name="Young S.K."/>
            <person name="Zeng Q."/>
            <person name="Gargeya S."/>
            <person name="Alvarado L."/>
            <person name="Berlin A."/>
            <person name="Chapman S.B."/>
            <person name="Chen Z."/>
            <person name="Freedman E."/>
            <person name="Gellesch M."/>
            <person name="Goldberg J."/>
            <person name="Griggs A."/>
            <person name="Gujja S."/>
            <person name="Heilman E."/>
            <person name="Heiman D."/>
            <person name="Howarth C."/>
            <person name="Mehta T."/>
            <person name="Neiman D."/>
            <person name="Pearson M."/>
            <person name="Roberts A."/>
            <person name="Saif S."/>
            <person name="Shea T."/>
            <person name="Shenoy N."/>
            <person name="Sisk P."/>
            <person name="Stolte C."/>
            <person name="Sykes S."/>
            <person name="White J."/>
            <person name="Yandava C."/>
            <person name="Burger G."/>
            <person name="Gray M.W."/>
            <person name="Holland P.W.H."/>
            <person name="King N."/>
            <person name="Lang F.B.F."/>
            <person name="Roger A.J."/>
            <person name="Ruiz-Trillo I."/>
            <person name="Haas B."/>
            <person name="Nusbaum C."/>
            <person name="Birren B."/>
        </authorList>
    </citation>
    <scope>NUCLEOTIDE SEQUENCE [LARGE SCALE GENOMIC DNA]</scope>
    <source>
        <strain evidence="7 8">JP610</strain>
    </source>
</reference>
<keyword evidence="4" id="KW-0967">Endosome</keyword>
<keyword evidence="3" id="KW-0813">Transport</keyword>
<dbReference type="GeneID" id="25913625"/>
<name>A0A0L0FCW1_9EUKA</name>
<dbReference type="Proteomes" id="UP000054560">
    <property type="component" value="Unassembled WGS sequence"/>
</dbReference>
<dbReference type="InterPro" id="IPR005024">
    <property type="entry name" value="Snf7_fam"/>
</dbReference>
<comment type="similarity">
    <text evidence="2">Belongs to the SNF7 family.</text>
</comment>
<evidence type="ECO:0008006" key="9">
    <source>
        <dbReference type="Google" id="ProtNLM"/>
    </source>
</evidence>
<protein>
    <recommendedName>
        <fullName evidence="9">Charged multivesicular body protein 6</fullName>
    </recommendedName>
</protein>
<dbReference type="Pfam" id="PF03357">
    <property type="entry name" value="Snf7"/>
    <property type="match status" value="1"/>
</dbReference>
<dbReference type="GO" id="GO:0015031">
    <property type="term" value="P:protein transport"/>
    <property type="evidence" value="ECO:0007669"/>
    <property type="project" value="UniProtKB-KW"/>
</dbReference>
<dbReference type="AlphaFoldDB" id="A0A0L0FCW1"/>
<keyword evidence="8" id="KW-1185">Reference proteome</keyword>
<dbReference type="GO" id="GO:0000815">
    <property type="term" value="C:ESCRT III complex"/>
    <property type="evidence" value="ECO:0007669"/>
    <property type="project" value="TreeGrafter"/>
</dbReference>
<dbReference type="GO" id="GO:0005771">
    <property type="term" value="C:multivesicular body"/>
    <property type="evidence" value="ECO:0007669"/>
    <property type="project" value="TreeGrafter"/>
</dbReference>
<dbReference type="Gene3D" id="6.10.140.1230">
    <property type="match status" value="1"/>
</dbReference>
<evidence type="ECO:0000313" key="8">
    <source>
        <dbReference type="Proteomes" id="UP000054560"/>
    </source>
</evidence>
<proteinExistence type="inferred from homology"/>
<gene>
    <name evidence="7" type="ORF">SARC_13121</name>
</gene>
<evidence type="ECO:0000256" key="6">
    <source>
        <dbReference type="ARBA" id="ARBA00023136"/>
    </source>
</evidence>
<dbReference type="PANTHER" id="PTHR22761">
    <property type="entry name" value="CHARGED MULTIVESICULAR BODY PROTEIN"/>
    <property type="match status" value="1"/>
</dbReference>
<evidence type="ECO:0000256" key="5">
    <source>
        <dbReference type="ARBA" id="ARBA00022927"/>
    </source>
</evidence>
<evidence type="ECO:0000256" key="1">
    <source>
        <dbReference type="ARBA" id="ARBA00004608"/>
    </source>
</evidence>
<evidence type="ECO:0000313" key="7">
    <source>
        <dbReference type="EMBL" id="KNC74326.1"/>
    </source>
</evidence>
<dbReference type="RefSeq" id="XP_014148228.1">
    <property type="nucleotide sequence ID" value="XM_014292753.1"/>
</dbReference>
<sequence length="202" mass="21863">MCNLTLTTINVLPTLQLSGSVEKEQELAKKALASGDRKRALLFLKKKKYQQSLLDKAENQHANIEEMIGNVEFASIQKEVFERLKAGKEVLEAINKEISLDDVDKLMEENEEAIAYQDQVAQALGTQLSSQDEEDVLAELAALDELDAAEVAAAASSETQTENFPAVPDHTPAKLYSCSISSAVVSAEADASAPQARVAEAN</sequence>
<dbReference type="PANTHER" id="PTHR22761:SF5">
    <property type="entry name" value="CHARGED MULTIVESICULAR BODY PROTEIN 6"/>
    <property type="match status" value="1"/>
</dbReference>
<keyword evidence="6" id="KW-0472">Membrane</keyword>
<organism evidence="7 8">
    <name type="scientific">Sphaeroforma arctica JP610</name>
    <dbReference type="NCBI Taxonomy" id="667725"/>
    <lineage>
        <taxon>Eukaryota</taxon>
        <taxon>Ichthyosporea</taxon>
        <taxon>Ichthyophonida</taxon>
        <taxon>Sphaeroforma</taxon>
    </lineage>
</organism>
<accession>A0A0L0FCW1</accession>
<dbReference type="GO" id="GO:0032511">
    <property type="term" value="P:late endosome to vacuole transport via multivesicular body sorting pathway"/>
    <property type="evidence" value="ECO:0007669"/>
    <property type="project" value="TreeGrafter"/>
</dbReference>
<evidence type="ECO:0000256" key="4">
    <source>
        <dbReference type="ARBA" id="ARBA00022753"/>
    </source>
</evidence>
<dbReference type="EMBL" id="KQ244515">
    <property type="protein sequence ID" value="KNC74326.1"/>
    <property type="molecule type" value="Genomic_DNA"/>
</dbReference>
<evidence type="ECO:0000256" key="3">
    <source>
        <dbReference type="ARBA" id="ARBA00022448"/>
    </source>
</evidence>
<dbReference type="eggNOG" id="KOG2910">
    <property type="taxonomic scope" value="Eukaryota"/>
</dbReference>